<dbReference type="InterPro" id="IPR023673">
    <property type="entry name" value="Ribosomal_uL1_CS"/>
</dbReference>
<evidence type="ECO:0000256" key="8">
    <source>
        <dbReference type="ARBA" id="ARBA00035241"/>
    </source>
</evidence>
<dbReference type="PANTHER" id="PTHR36427">
    <property type="entry name" value="54S RIBOSOMAL PROTEIN L1, MITOCHONDRIAL"/>
    <property type="match status" value="1"/>
</dbReference>
<dbReference type="AlphaFoldDB" id="A0A150M8R7"/>
<dbReference type="SUPFAM" id="SSF56808">
    <property type="entry name" value="Ribosomal protein L1"/>
    <property type="match status" value="1"/>
</dbReference>
<organism evidence="11 12">
    <name type="scientific">Caldibacillus debilis</name>
    <dbReference type="NCBI Taxonomy" id="301148"/>
    <lineage>
        <taxon>Bacteria</taxon>
        <taxon>Bacillati</taxon>
        <taxon>Bacillota</taxon>
        <taxon>Bacilli</taxon>
        <taxon>Bacillales</taxon>
        <taxon>Bacillaceae</taxon>
        <taxon>Caldibacillus</taxon>
    </lineage>
</organism>
<accession>A0A150M8R7</accession>
<dbReference type="FunFam" id="3.40.50.790:FF:000001">
    <property type="entry name" value="50S ribosomal protein L1"/>
    <property type="match status" value="1"/>
</dbReference>
<evidence type="ECO:0000256" key="1">
    <source>
        <dbReference type="ARBA" id="ARBA00010531"/>
    </source>
</evidence>
<dbReference type="Gene3D" id="3.30.190.20">
    <property type="match status" value="1"/>
</dbReference>
<keyword evidence="4 9" id="KW-0810">Translation regulation</keyword>
<dbReference type="GO" id="GO:0006412">
    <property type="term" value="P:translation"/>
    <property type="evidence" value="ECO:0007669"/>
    <property type="project" value="UniProtKB-UniRule"/>
</dbReference>
<dbReference type="PATRIC" id="fig|301148.3.peg.2798"/>
<evidence type="ECO:0000256" key="2">
    <source>
        <dbReference type="ARBA" id="ARBA00022491"/>
    </source>
</evidence>
<dbReference type="InterPro" id="IPR005878">
    <property type="entry name" value="Ribosom_uL1_bac-type"/>
</dbReference>
<gene>
    <name evidence="9" type="primary">rplA</name>
    <name evidence="11" type="ORF">B4135_0117</name>
</gene>
<dbReference type="PIRSF" id="PIRSF002155">
    <property type="entry name" value="Ribosomal_L1"/>
    <property type="match status" value="1"/>
</dbReference>
<evidence type="ECO:0000313" key="12">
    <source>
        <dbReference type="Proteomes" id="UP000075683"/>
    </source>
</evidence>
<dbReference type="Pfam" id="PF00687">
    <property type="entry name" value="Ribosomal_L1"/>
    <property type="match status" value="1"/>
</dbReference>
<reference evidence="11 12" key="1">
    <citation type="submission" date="2016-01" db="EMBL/GenBank/DDBJ databases">
        <title>Draft Genome Sequences of Seven Thermophilic Sporeformers Isolated from Foods.</title>
        <authorList>
            <person name="Berendsen E.M."/>
            <person name="Wells-Bennik M.H."/>
            <person name="Krawcyk A.O."/>
            <person name="De Jong A."/>
            <person name="Holsappel S."/>
            <person name="Eijlander R.T."/>
            <person name="Kuipers O.P."/>
        </authorList>
    </citation>
    <scope>NUCLEOTIDE SEQUENCE [LARGE SCALE GENOMIC DNA]</scope>
    <source>
        <strain evidence="11 12">B4135</strain>
    </source>
</reference>
<protein>
    <recommendedName>
        <fullName evidence="8 9">Large ribosomal subunit protein uL1</fullName>
    </recommendedName>
</protein>
<dbReference type="EMBL" id="LQYT01000030">
    <property type="protein sequence ID" value="KYD20735.1"/>
    <property type="molecule type" value="Genomic_DNA"/>
</dbReference>
<dbReference type="InterPro" id="IPR016095">
    <property type="entry name" value="Ribosomal_uL1_3-a/b-sand"/>
</dbReference>
<evidence type="ECO:0000256" key="3">
    <source>
        <dbReference type="ARBA" id="ARBA00022730"/>
    </source>
</evidence>
<keyword evidence="7 9" id="KW-0687">Ribonucleoprotein</keyword>
<comment type="function">
    <text evidence="9">Binds directly to 23S rRNA. The L1 stalk is quite mobile in the ribosome, and is involved in E site tRNA release.</text>
</comment>
<keyword evidence="3 9" id="KW-0699">rRNA-binding</keyword>
<dbReference type="PROSITE" id="PS01199">
    <property type="entry name" value="RIBOSOMAL_L1"/>
    <property type="match status" value="1"/>
</dbReference>
<dbReference type="GO" id="GO:0015934">
    <property type="term" value="C:large ribosomal subunit"/>
    <property type="evidence" value="ECO:0007669"/>
    <property type="project" value="InterPro"/>
</dbReference>
<dbReference type="Proteomes" id="UP000075683">
    <property type="component" value="Unassembled WGS sequence"/>
</dbReference>
<comment type="function">
    <text evidence="9">Protein L1 is also a translational repressor protein, it controls the translation of the L11 operon by binding to its mRNA.</text>
</comment>
<evidence type="ECO:0000313" key="11">
    <source>
        <dbReference type="EMBL" id="KYD20735.1"/>
    </source>
</evidence>
<sequence>MVKRGKKYQEALKLVDRTKAYNATEAIELAKKTNYTKFDATVEAAFRLGVDPKRADQQVRGAVVLPNGTGKVQRVLVFAKGEKAKEAQAAGADYVGDNEYIEKIQDGWFDFDVIVATPDMMAEVGKLGRILGPKGLMPNPKTGTVTFDVERAVKEIKAGKVEYRVDKAGNIHVPIGKVSFDTGKLVENLKAVYEALLKAKPAAAKGTYMKNITVSSTMGPGIKVDPLSLEQ</sequence>
<keyword evidence="2 9" id="KW-0678">Repressor</keyword>
<dbReference type="InterPro" id="IPR028364">
    <property type="entry name" value="Ribosomal_uL1/biogenesis"/>
</dbReference>
<dbReference type="GO" id="GO:0019843">
    <property type="term" value="F:rRNA binding"/>
    <property type="evidence" value="ECO:0007669"/>
    <property type="project" value="UniProtKB-UniRule"/>
</dbReference>
<proteinExistence type="inferred from homology"/>
<name>A0A150M8R7_9BACI</name>
<evidence type="ECO:0000256" key="10">
    <source>
        <dbReference type="RuleBase" id="RU000659"/>
    </source>
</evidence>
<evidence type="ECO:0000256" key="4">
    <source>
        <dbReference type="ARBA" id="ARBA00022845"/>
    </source>
</evidence>
<dbReference type="OrthoDB" id="9803740at2"/>
<dbReference type="NCBIfam" id="TIGR01169">
    <property type="entry name" value="rplA_bact"/>
    <property type="match status" value="1"/>
</dbReference>
<dbReference type="STRING" id="301148.B4135_0117"/>
<dbReference type="InterPro" id="IPR002143">
    <property type="entry name" value="Ribosomal_uL1"/>
</dbReference>
<comment type="caution">
    <text evidence="11">The sequence shown here is derived from an EMBL/GenBank/DDBJ whole genome shotgun (WGS) entry which is preliminary data.</text>
</comment>
<dbReference type="InterPro" id="IPR023674">
    <property type="entry name" value="Ribosomal_uL1-like"/>
</dbReference>
<dbReference type="Gene3D" id="3.40.50.790">
    <property type="match status" value="1"/>
</dbReference>
<keyword evidence="5 9" id="KW-0694">RNA-binding</keyword>
<keyword evidence="9" id="KW-0820">tRNA-binding</keyword>
<dbReference type="CDD" id="cd00403">
    <property type="entry name" value="Ribosomal_L1"/>
    <property type="match status" value="1"/>
</dbReference>
<dbReference type="RefSeq" id="WP_061568478.1">
    <property type="nucleotide sequence ID" value="NZ_LQYT01000030.1"/>
</dbReference>
<evidence type="ECO:0000256" key="5">
    <source>
        <dbReference type="ARBA" id="ARBA00022884"/>
    </source>
</evidence>
<dbReference type="PANTHER" id="PTHR36427:SF3">
    <property type="entry name" value="LARGE RIBOSOMAL SUBUNIT PROTEIN UL1M"/>
    <property type="match status" value="1"/>
</dbReference>
<dbReference type="GO" id="GO:0000049">
    <property type="term" value="F:tRNA binding"/>
    <property type="evidence" value="ECO:0007669"/>
    <property type="project" value="UniProtKB-KW"/>
</dbReference>
<comment type="subunit">
    <text evidence="9">Part of the 50S ribosomal subunit.</text>
</comment>
<evidence type="ECO:0000256" key="6">
    <source>
        <dbReference type="ARBA" id="ARBA00022980"/>
    </source>
</evidence>
<dbReference type="GO" id="GO:0006417">
    <property type="term" value="P:regulation of translation"/>
    <property type="evidence" value="ECO:0007669"/>
    <property type="project" value="UniProtKB-KW"/>
</dbReference>
<evidence type="ECO:0000256" key="7">
    <source>
        <dbReference type="ARBA" id="ARBA00023274"/>
    </source>
</evidence>
<dbReference type="GO" id="GO:0003735">
    <property type="term" value="F:structural constituent of ribosome"/>
    <property type="evidence" value="ECO:0007669"/>
    <property type="project" value="InterPro"/>
</dbReference>
<dbReference type="HAMAP" id="MF_01318_B">
    <property type="entry name" value="Ribosomal_uL1_B"/>
    <property type="match status" value="1"/>
</dbReference>
<keyword evidence="6 9" id="KW-0689">Ribosomal protein</keyword>
<comment type="similarity">
    <text evidence="1 9 10">Belongs to the universal ribosomal protein uL1 family.</text>
</comment>
<evidence type="ECO:0000256" key="9">
    <source>
        <dbReference type="HAMAP-Rule" id="MF_01318"/>
    </source>
</evidence>